<dbReference type="PANTHER" id="PTHR38686:SF1">
    <property type="entry name" value="APOLIPOPROTEIN N-ACYLTRANSFERASE"/>
    <property type="match status" value="1"/>
</dbReference>
<evidence type="ECO:0000313" key="12">
    <source>
        <dbReference type="Proteomes" id="UP000239865"/>
    </source>
</evidence>
<dbReference type="CDD" id="cd07197">
    <property type="entry name" value="nitrilase"/>
    <property type="match status" value="1"/>
</dbReference>
<evidence type="ECO:0000313" key="11">
    <source>
        <dbReference type="EMBL" id="PPU73904.1"/>
    </source>
</evidence>
<dbReference type="InterPro" id="IPR003010">
    <property type="entry name" value="C-N_Hydrolase"/>
</dbReference>
<dbReference type="PANTHER" id="PTHR38686">
    <property type="entry name" value="APOLIPOPROTEIN N-ACYLTRANSFERASE"/>
    <property type="match status" value="1"/>
</dbReference>
<evidence type="ECO:0000256" key="6">
    <source>
        <dbReference type="ARBA" id="ARBA00022989"/>
    </source>
</evidence>
<feature type="transmembrane region" description="Helical" evidence="9">
    <location>
        <begin position="165"/>
        <end position="191"/>
    </location>
</feature>
<keyword evidence="8" id="KW-0012">Acyltransferase</keyword>
<feature type="domain" description="CN hydrolase" evidence="10">
    <location>
        <begin position="239"/>
        <end position="455"/>
    </location>
</feature>
<comment type="subcellular location">
    <subcellularLocation>
        <location evidence="1">Cell membrane</location>
        <topology evidence="1">Multi-pass membrane protein</topology>
    </subcellularLocation>
</comment>
<protein>
    <recommendedName>
        <fullName evidence="10">CN hydrolase domain-containing protein</fullName>
    </recommendedName>
</protein>
<name>A0A2S7DJI6_9XANT</name>
<accession>A0A2S7DJI6</accession>
<proteinExistence type="inferred from homology"/>
<dbReference type="Pfam" id="PF20154">
    <property type="entry name" value="LNT_N"/>
    <property type="match status" value="1"/>
</dbReference>
<feature type="transmembrane region" description="Helical" evidence="9">
    <location>
        <begin position="469"/>
        <end position="489"/>
    </location>
</feature>
<reference evidence="11 12" key="1">
    <citation type="submission" date="2016-08" db="EMBL/GenBank/DDBJ databases">
        <authorList>
            <person name="Seilhamer J.J."/>
        </authorList>
    </citation>
    <scope>NUCLEOTIDE SEQUENCE [LARGE SCALE GENOMIC DNA]</scope>
    <source>
        <strain evidence="11 12">CFBP4644</strain>
    </source>
</reference>
<sequence>MHTLRATLVTGPIMQHTAMPPSRLLPVSLAAGAALWLGVGLAPAWWWVWLAPVPLLWLALSIQRTGQARVAVAIATLLAATRYASYFDLVMPLPAAVLATCGVGALWYVVVMTTRALVQRLRTGWSVLAYPLVWVTVDLLMAQLLPDGNWGSPAYTQAAVLPLLQLTAVAGVSGLLFVLCLLPSLLAVLLWRGHRVQRPVALAGAVLLVLAAGTGGGLWRLQTPPAGTPTKIGLASIDEPINAVATPTYWRPIRDRYDAMIGELAAQGAQIVVLPEKIAVLPPAELARWQAHFAALARAHGLWLVVGIAEHGSHPHNLAWLFDPAGQRVLNYDKHFLAPPERAQAYASGTAYALHAIGDARFGLAICKDMMFARLARANGQRNAAMMLVPAWDFAYRDAWMSAHMTVLRGVENGYAVARNAREGWLIVSDAHGRVLAQTASAPLPGTSMLVSVPVGSQLPTLYTRVGDLFGWLCALAVLVLAGVAYRGAAGMRHAPADR</sequence>
<dbReference type="AlphaFoldDB" id="A0A2S7DJI6"/>
<comment type="similarity">
    <text evidence="2">Belongs to the CN hydrolase family. Apolipoprotein N-acyltransferase subfamily.</text>
</comment>
<evidence type="ECO:0000256" key="4">
    <source>
        <dbReference type="ARBA" id="ARBA00022679"/>
    </source>
</evidence>
<evidence type="ECO:0000256" key="8">
    <source>
        <dbReference type="ARBA" id="ARBA00023315"/>
    </source>
</evidence>
<keyword evidence="3" id="KW-1003">Cell membrane</keyword>
<gene>
    <name evidence="11" type="ORF">XmelCFBP4644_05490</name>
</gene>
<comment type="caution">
    <text evidence="11">The sequence shown here is derived from an EMBL/GenBank/DDBJ whole genome shotgun (WGS) entry which is preliminary data.</text>
</comment>
<evidence type="ECO:0000259" key="10">
    <source>
        <dbReference type="PROSITE" id="PS50263"/>
    </source>
</evidence>
<keyword evidence="7 9" id="KW-0472">Membrane</keyword>
<evidence type="ECO:0000256" key="2">
    <source>
        <dbReference type="ARBA" id="ARBA00010065"/>
    </source>
</evidence>
<dbReference type="SUPFAM" id="SSF56317">
    <property type="entry name" value="Carbon-nitrogen hydrolase"/>
    <property type="match status" value="1"/>
</dbReference>
<dbReference type="InterPro" id="IPR036526">
    <property type="entry name" value="C-N_Hydrolase_sf"/>
</dbReference>
<keyword evidence="4" id="KW-0808">Transferase</keyword>
<feature type="transmembrane region" description="Helical" evidence="9">
    <location>
        <begin position="123"/>
        <end position="145"/>
    </location>
</feature>
<dbReference type="EMBL" id="MDEH01000002">
    <property type="protein sequence ID" value="PPU73904.1"/>
    <property type="molecule type" value="Genomic_DNA"/>
</dbReference>
<dbReference type="Pfam" id="PF00795">
    <property type="entry name" value="CN_hydrolase"/>
    <property type="match status" value="1"/>
</dbReference>
<evidence type="ECO:0000256" key="5">
    <source>
        <dbReference type="ARBA" id="ARBA00022692"/>
    </source>
</evidence>
<dbReference type="InterPro" id="IPR045378">
    <property type="entry name" value="LNT_N"/>
</dbReference>
<evidence type="ECO:0000256" key="3">
    <source>
        <dbReference type="ARBA" id="ARBA00022475"/>
    </source>
</evidence>
<evidence type="ECO:0000256" key="9">
    <source>
        <dbReference type="SAM" id="Phobius"/>
    </source>
</evidence>
<organism evidence="11 12">
    <name type="scientific">Xanthomonas melonis</name>
    <dbReference type="NCBI Taxonomy" id="56456"/>
    <lineage>
        <taxon>Bacteria</taxon>
        <taxon>Pseudomonadati</taxon>
        <taxon>Pseudomonadota</taxon>
        <taxon>Gammaproteobacteria</taxon>
        <taxon>Lysobacterales</taxon>
        <taxon>Lysobacteraceae</taxon>
        <taxon>Xanthomonas</taxon>
    </lineage>
</organism>
<dbReference type="InterPro" id="IPR004563">
    <property type="entry name" value="Apolipo_AcylTrfase"/>
</dbReference>
<keyword evidence="6 9" id="KW-1133">Transmembrane helix</keyword>
<dbReference type="GO" id="GO:0016410">
    <property type="term" value="F:N-acyltransferase activity"/>
    <property type="evidence" value="ECO:0007669"/>
    <property type="project" value="InterPro"/>
</dbReference>
<feature type="transmembrane region" description="Helical" evidence="9">
    <location>
        <begin position="93"/>
        <end position="111"/>
    </location>
</feature>
<evidence type="ECO:0000256" key="7">
    <source>
        <dbReference type="ARBA" id="ARBA00023136"/>
    </source>
</evidence>
<dbReference type="Proteomes" id="UP000239865">
    <property type="component" value="Unassembled WGS sequence"/>
</dbReference>
<feature type="transmembrane region" description="Helical" evidence="9">
    <location>
        <begin position="21"/>
        <end position="38"/>
    </location>
</feature>
<keyword evidence="5 9" id="KW-0812">Transmembrane</keyword>
<dbReference type="GO" id="GO:0042158">
    <property type="term" value="P:lipoprotein biosynthetic process"/>
    <property type="evidence" value="ECO:0007669"/>
    <property type="project" value="InterPro"/>
</dbReference>
<feature type="transmembrane region" description="Helical" evidence="9">
    <location>
        <begin position="200"/>
        <end position="219"/>
    </location>
</feature>
<evidence type="ECO:0000256" key="1">
    <source>
        <dbReference type="ARBA" id="ARBA00004651"/>
    </source>
</evidence>
<dbReference type="GO" id="GO:0005886">
    <property type="term" value="C:plasma membrane"/>
    <property type="evidence" value="ECO:0007669"/>
    <property type="project" value="UniProtKB-SubCell"/>
</dbReference>
<dbReference type="Gene3D" id="3.60.110.10">
    <property type="entry name" value="Carbon-nitrogen hydrolase"/>
    <property type="match status" value="1"/>
</dbReference>
<dbReference type="PROSITE" id="PS50263">
    <property type="entry name" value="CN_HYDROLASE"/>
    <property type="match status" value="1"/>
</dbReference>